<evidence type="ECO:0000313" key="2">
    <source>
        <dbReference type="EMBL" id="CAI9159438.1"/>
    </source>
</evidence>
<keyword evidence="1" id="KW-0812">Transmembrane</keyword>
<keyword evidence="3" id="KW-1185">Reference proteome</keyword>
<protein>
    <submittedName>
        <fullName evidence="2">Uncharacterized protein</fullName>
    </submittedName>
</protein>
<dbReference type="Proteomes" id="UP001176941">
    <property type="component" value="Chromosome 19"/>
</dbReference>
<proteinExistence type="predicted"/>
<evidence type="ECO:0000256" key="1">
    <source>
        <dbReference type="SAM" id="Phobius"/>
    </source>
</evidence>
<name>A0ABN8YG76_RANTA</name>
<accession>A0ABN8YG76</accession>
<sequence length="102" mass="11160">MLLPHLCQPLTILCSGLQICCLSVFLTGSILFCPSKGVLLSQLSCGLHRLSANLKDGGSMSTMLKTDVALLTCLGEHGSAVLHNSHEQLWELVFKLWIYFTI</sequence>
<dbReference type="EMBL" id="OX459955">
    <property type="protein sequence ID" value="CAI9159438.1"/>
    <property type="molecule type" value="Genomic_DNA"/>
</dbReference>
<gene>
    <name evidence="2" type="ORF">MRATA1EN1_LOCUS8400</name>
</gene>
<reference evidence="2" key="1">
    <citation type="submission" date="2023-04" db="EMBL/GenBank/DDBJ databases">
        <authorList>
            <consortium name="ELIXIR-Norway"/>
        </authorList>
    </citation>
    <scope>NUCLEOTIDE SEQUENCE [LARGE SCALE GENOMIC DNA]</scope>
</reference>
<evidence type="ECO:0000313" key="3">
    <source>
        <dbReference type="Proteomes" id="UP001176941"/>
    </source>
</evidence>
<feature type="transmembrane region" description="Helical" evidence="1">
    <location>
        <begin position="12"/>
        <end position="32"/>
    </location>
</feature>
<keyword evidence="1" id="KW-1133">Transmembrane helix</keyword>
<keyword evidence="1" id="KW-0472">Membrane</keyword>
<organism evidence="2 3">
    <name type="scientific">Rangifer tarandus platyrhynchus</name>
    <name type="common">Svalbard reindeer</name>
    <dbReference type="NCBI Taxonomy" id="3082113"/>
    <lineage>
        <taxon>Eukaryota</taxon>
        <taxon>Metazoa</taxon>
        <taxon>Chordata</taxon>
        <taxon>Craniata</taxon>
        <taxon>Vertebrata</taxon>
        <taxon>Euteleostomi</taxon>
        <taxon>Mammalia</taxon>
        <taxon>Eutheria</taxon>
        <taxon>Laurasiatheria</taxon>
        <taxon>Artiodactyla</taxon>
        <taxon>Ruminantia</taxon>
        <taxon>Pecora</taxon>
        <taxon>Cervidae</taxon>
        <taxon>Odocoileinae</taxon>
        <taxon>Rangifer</taxon>
    </lineage>
</organism>